<dbReference type="Pfam" id="PF14484">
    <property type="entry name" value="FISNA"/>
    <property type="match status" value="1"/>
</dbReference>
<dbReference type="InterPro" id="IPR032675">
    <property type="entry name" value="LRR_dom_sf"/>
</dbReference>
<reference evidence="8" key="3">
    <citation type="submission" date="2025-09" db="UniProtKB">
        <authorList>
            <consortium name="Ensembl"/>
        </authorList>
    </citation>
    <scope>IDENTIFICATION</scope>
</reference>
<dbReference type="InterPro" id="IPR029495">
    <property type="entry name" value="NACHT-assoc"/>
</dbReference>
<dbReference type="InterPro" id="IPR051261">
    <property type="entry name" value="NLR"/>
</dbReference>
<evidence type="ECO:0000256" key="5">
    <source>
        <dbReference type="ARBA" id="ARBA00022741"/>
    </source>
</evidence>
<evidence type="ECO:0000256" key="3">
    <source>
        <dbReference type="ARBA" id="ARBA00022614"/>
    </source>
</evidence>
<dbReference type="Pfam" id="PF05729">
    <property type="entry name" value="NACHT"/>
    <property type="match status" value="1"/>
</dbReference>
<dbReference type="GO" id="GO:0005737">
    <property type="term" value="C:cytoplasm"/>
    <property type="evidence" value="ECO:0007669"/>
    <property type="project" value="UniProtKB-SubCell"/>
</dbReference>
<dbReference type="InterPro" id="IPR041075">
    <property type="entry name" value="NOD1/2_WH"/>
</dbReference>
<dbReference type="Pfam" id="PF17779">
    <property type="entry name" value="WHD_NOD2"/>
    <property type="match status" value="1"/>
</dbReference>
<evidence type="ECO:0000259" key="7">
    <source>
        <dbReference type="PROSITE" id="PS50837"/>
    </source>
</evidence>
<keyword evidence="4" id="KW-0677">Repeat</keyword>
<dbReference type="InterPro" id="IPR001611">
    <property type="entry name" value="Leu-rich_rpt"/>
</dbReference>
<dbReference type="SUPFAM" id="SSF52047">
    <property type="entry name" value="RNI-like"/>
    <property type="match status" value="1"/>
</dbReference>
<accession>A0AAY5EFZ8</accession>
<dbReference type="GeneTree" id="ENSGT01150000286911"/>
<evidence type="ECO:0000256" key="2">
    <source>
        <dbReference type="ARBA" id="ARBA00022490"/>
    </source>
</evidence>
<keyword evidence="5" id="KW-0547">Nucleotide-binding</keyword>
<evidence type="ECO:0000256" key="4">
    <source>
        <dbReference type="ARBA" id="ARBA00022737"/>
    </source>
</evidence>
<dbReference type="InterPro" id="IPR007111">
    <property type="entry name" value="NACHT_NTPase"/>
</dbReference>
<dbReference type="InterPro" id="IPR027417">
    <property type="entry name" value="P-loop_NTPase"/>
</dbReference>
<evidence type="ECO:0000256" key="6">
    <source>
        <dbReference type="ARBA" id="ARBA00022840"/>
    </source>
</evidence>
<reference evidence="8" key="2">
    <citation type="submission" date="2025-08" db="UniProtKB">
        <authorList>
            <consortium name="Ensembl"/>
        </authorList>
    </citation>
    <scope>IDENTIFICATION</scope>
</reference>
<keyword evidence="2" id="KW-0963">Cytoplasm</keyword>
<keyword evidence="6" id="KW-0067">ATP-binding</keyword>
<keyword evidence="9" id="KW-1185">Reference proteome</keyword>
<evidence type="ECO:0000313" key="9">
    <source>
        <dbReference type="Proteomes" id="UP000314983"/>
    </source>
</evidence>
<keyword evidence="3" id="KW-0433">Leucine-rich repeat</keyword>
<organism evidence="8 9">
    <name type="scientific">Electrophorus electricus</name>
    <name type="common">Electric eel</name>
    <name type="synonym">Gymnotus electricus</name>
    <dbReference type="NCBI Taxonomy" id="8005"/>
    <lineage>
        <taxon>Eukaryota</taxon>
        <taxon>Metazoa</taxon>
        <taxon>Chordata</taxon>
        <taxon>Craniata</taxon>
        <taxon>Vertebrata</taxon>
        <taxon>Euteleostomi</taxon>
        <taxon>Actinopterygii</taxon>
        <taxon>Neopterygii</taxon>
        <taxon>Teleostei</taxon>
        <taxon>Ostariophysi</taxon>
        <taxon>Gymnotiformes</taxon>
        <taxon>Gymnotoidei</taxon>
        <taxon>Gymnotidae</taxon>
        <taxon>Electrophorus</taxon>
    </lineage>
</organism>
<dbReference type="PROSITE" id="PS50837">
    <property type="entry name" value="NACHT"/>
    <property type="match status" value="1"/>
</dbReference>
<dbReference type="Pfam" id="PF13516">
    <property type="entry name" value="LRR_6"/>
    <property type="match status" value="3"/>
</dbReference>
<reference evidence="9" key="1">
    <citation type="submission" date="2020-05" db="EMBL/GenBank/DDBJ databases">
        <title>Electrophorus electricus (electric eel) genome, fEleEle1, primary haplotype.</title>
        <authorList>
            <person name="Myers G."/>
            <person name="Meyer A."/>
            <person name="Fedrigo O."/>
            <person name="Formenti G."/>
            <person name="Rhie A."/>
            <person name="Tracey A."/>
            <person name="Sims Y."/>
            <person name="Jarvis E.D."/>
        </authorList>
    </citation>
    <scope>NUCLEOTIDE SEQUENCE [LARGE SCALE GENOMIC DNA]</scope>
</reference>
<dbReference type="Ensembl" id="ENSEEET00000058899.1">
    <property type="protein sequence ID" value="ENSEEEP00000055738.1"/>
    <property type="gene ID" value="ENSEEEG00000029147.1"/>
</dbReference>
<dbReference type="PANTHER" id="PTHR24106">
    <property type="entry name" value="NACHT, LRR AND CARD DOMAINS-CONTAINING"/>
    <property type="match status" value="1"/>
</dbReference>
<dbReference type="SUPFAM" id="SSF52540">
    <property type="entry name" value="P-loop containing nucleoside triphosphate hydrolases"/>
    <property type="match status" value="1"/>
</dbReference>
<dbReference type="GO" id="GO:0005524">
    <property type="term" value="F:ATP binding"/>
    <property type="evidence" value="ECO:0007669"/>
    <property type="project" value="UniProtKB-KW"/>
</dbReference>
<dbReference type="Proteomes" id="UP000314983">
    <property type="component" value="Unassembled WGS sequence"/>
</dbReference>
<sequence length="779" mass="88751">MEKSDLSSRRMKIKYKEKFEKLYEEAPLECDRVPIKDTYTEVYMIKGCTGGVNTKHEVRQVEDFYPKTEETPITLSDLFKVQSTEKKQGTKVLTLGIAGVGKTVSVHKFILDWAEEKCNQDIDFIMYLPFRELNLIKDEMYSLSELLLYFHKELCSGEEKEILNEKHRLLFILDGLDESRILLDLHQKKVSNVNEKTTLDKLITNLINGELLPSALLWITSRPAAVSKINDQYFNPVTEIRGFNDPQKEEYFRKRIRDEDQASRIISHIKTARSLHILCHIPVVCRISATVFQKMLKDGTDMKNAPSTLTEMYLHFLLFFTDQKTKKYNTKQTFLQLQKGQLLFYEKDLEECGIDVCEASVYSGICTQIFKQEGKIYSFVHLSFQEFLAAVFVFLTFRDEGNPLLKTPLEKIKWMIKHRLCDLLKTAVGKAMRSENGHLDLFLRFLFGLSLESNQKLLKSLHPELDIKEESLEETVNYIKKTIKRTKSFEKTFNLFHCLSELKDISLISEIQTFLNSGDLSTQTLSSAQCSALVFVLLMSEEIQEKFELKKFRPSDKGLRELLPVLKNTRQALLSGCNLTEGSCKSLTTVLQTENTLSELEMNNNDLQNSGVEQLCAGLKSSHCKLEILRLSGCGLTEESCKSLTSVLQTENSLRELEMNNNDLQNSGVEQLCAGLKSSHCKLEILRLSGCGLNEESCKSLTSALKTENSLRELEMNNNDLQNSGVEQLCAGLKSSHCKLEILREDTNESLSTCTGVFITMLLQLGALAFCPQAAFLVT</sequence>
<proteinExistence type="predicted"/>
<dbReference type="Gene3D" id="3.40.50.300">
    <property type="entry name" value="P-loop containing nucleotide triphosphate hydrolases"/>
    <property type="match status" value="1"/>
</dbReference>
<feature type="domain" description="NACHT" evidence="7">
    <location>
        <begin position="90"/>
        <end position="225"/>
    </location>
</feature>
<dbReference type="InterPro" id="IPR041267">
    <property type="entry name" value="NLRP_HD2"/>
</dbReference>
<evidence type="ECO:0000313" key="8">
    <source>
        <dbReference type="Ensembl" id="ENSEEEP00000055738.1"/>
    </source>
</evidence>
<dbReference type="Gene3D" id="3.80.10.10">
    <property type="entry name" value="Ribonuclease Inhibitor"/>
    <property type="match status" value="1"/>
</dbReference>
<dbReference type="SMART" id="SM01288">
    <property type="entry name" value="FISNA"/>
    <property type="match status" value="1"/>
</dbReference>
<dbReference type="Pfam" id="PF17776">
    <property type="entry name" value="NLRC4_HD2"/>
    <property type="match status" value="1"/>
</dbReference>
<dbReference type="AlphaFoldDB" id="A0AAY5EFZ8"/>
<dbReference type="SMART" id="SM00368">
    <property type="entry name" value="LRR_RI"/>
    <property type="match status" value="5"/>
</dbReference>
<protein>
    <recommendedName>
        <fullName evidence="7">NACHT domain-containing protein</fullName>
    </recommendedName>
</protein>
<comment type="subcellular location">
    <subcellularLocation>
        <location evidence="1">Cytoplasm</location>
    </subcellularLocation>
</comment>
<name>A0AAY5EFZ8_ELEEL</name>
<evidence type="ECO:0000256" key="1">
    <source>
        <dbReference type="ARBA" id="ARBA00004496"/>
    </source>
</evidence>